<dbReference type="PANTHER" id="PTHR11161:SF0">
    <property type="entry name" value="O-ACYLTRANSFERASE LIKE PROTEIN"/>
    <property type="match status" value="1"/>
</dbReference>
<gene>
    <name evidence="4" type="ORF">CAMP_LOCUS15446</name>
</gene>
<dbReference type="InterPro" id="IPR052728">
    <property type="entry name" value="O2_lipid_transport_reg"/>
</dbReference>
<evidence type="ECO:0000259" key="3">
    <source>
        <dbReference type="SMART" id="SM00703"/>
    </source>
</evidence>
<dbReference type="Pfam" id="PF20146">
    <property type="entry name" value="NRF"/>
    <property type="match status" value="1"/>
</dbReference>
<feature type="transmembrane region" description="Helical" evidence="1">
    <location>
        <begin position="189"/>
        <end position="212"/>
    </location>
</feature>
<evidence type="ECO:0000313" key="4">
    <source>
        <dbReference type="EMBL" id="CAI5452809.1"/>
    </source>
</evidence>
<name>A0A9P1IXE9_9PELO</name>
<protein>
    <recommendedName>
        <fullName evidence="3">Nose resistant-to-fluoxetine protein N-terminal domain-containing protein</fullName>
    </recommendedName>
</protein>
<evidence type="ECO:0000256" key="1">
    <source>
        <dbReference type="SAM" id="Phobius"/>
    </source>
</evidence>
<feature type="transmembrane region" description="Helical" evidence="1">
    <location>
        <begin position="260"/>
        <end position="279"/>
    </location>
</feature>
<feature type="signal peptide" evidence="2">
    <location>
        <begin position="1"/>
        <end position="15"/>
    </location>
</feature>
<dbReference type="InterPro" id="IPR002656">
    <property type="entry name" value="Acyl_transf_3_dom"/>
</dbReference>
<organism evidence="4 5">
    <name type="scientific">Caenorhabditis angaria</name>
    <dbReference type="NCBI Taxonomy" id="860376"/>
    <lineage>
        <taxon>Eukaryota</taxon>
        <taxon>Metazoa</taxon>
        <taxon>Ecdysozoa</taxon>
        <taxon>Nematoda</taxon>
        <taxon>Chromadorea</taxon>
        <taxon>Rhabditida</taxon>
        <taxon>Rhabditina</taxon>
        <taxon>Rhabditomorpha</taxon>
        <taxon>Rhabditoidea</taxon>
        <taxon>Rhabditidae</taxon>
        <taxon>Peloderinae</taxon>
        <taxon>Caenorhabditis</taxon>
    </lineage>
</organism>
<comment type="caution">
    <text evidence="4">The sequence shown here is derived from an EMBL/GenBank/DDBJ whole genome shotgun (WGS) entry which is preliminary data.</text>
</comment>
<keyword evidence="1" id="KW-0472">Membrane</keyword>
<feature type="transmembrane region" description="Helical" evidence="1">
    <location>
        <begin position="554"/>
        <end position="575"/>
    </location>
</feature>
<reference evidence="4" key="1">
    <citation type="submission" date="2022-11" db="EMBL/GenBank/DDBJ databases">
        <authorList>
            <person name="Kikuchi T."/>
        </authorList>
    </citation>
    <scope>NUCLEOTIDE SEQUENCE</scope>
    <source>
        <strain evidence="4">PS1010</strain>
    </source>
</reference>
<dbReference type="OrthoDB" id="207378at2759"/>
<feature type="transmembrane region" description="Helical" evidence="1">
    <location>
        <begin position="514"/>
        <end position="534"/>
    </location>
</feature>
<dbReference type="GO" id="GO:0016747">
    <property type="term" value="F:acyltransferase activity, transferring groups other than amino-acyl groups"/>
    <property type="evidence" value="ECO:0007669"/>
    <property type="project" value="InterPro"/>
</dbReference>
<feature type="chain" id="PRO_5040397614" description="Nose resistant-to-fluoxetine protein N-terminal domain-containing protein" evidence="2">
    <location>
        <begin position="16"/>
        <end position="684"/>
    </location>
</feature>
<feature type="transmembrane region" description="Helical" evidence="1">
    <location>
        <begin position="348"/>
        <end position="366"/>
    </location>
</feature>
<feature type="transmembrane region" description="Helical" evidence="1">
    <location>
        <begin position="408"/>
        <end position="431"/>
    </location>
</feature>
<dbReference type="Pfam" id="PF01757">
    <property type="entry name" value="Acyl_transf_3"/>
    <property type="match status" value="1"/>
</dbReference>
<keyword evidence="5" id="KW-1185">Reference proteome</keyword>
<keyword evidence="2" id="KW-0732">Signal</keyword>
<dbReference type="InterPro" id="IPR006621">
    <property type="entry name" value="Nose-resist-to-fluoxetine_N"/>
</dbReference>
<proteinExistence type="predicted"/>
<dbReference type="Proteomes" id="UP001152747">
    <property type="component" value="Unassembled WGS sequence"/>
</dbReference>
<accession>A0A9P1IXE9</accession>
<feature type="transmembrane region" description="Helical" evidence="1">
    <location>
        <begin position="299"/>
        <end position="322"/>
    </location>
</feature>
<feature type="transmembrane region" description="Helical" evidence="1">
    <location>
        <begin position="438"/>
        <end position="458"/>
    </location>
</feature>
<dbReference type="AlphaFoldDB" id="A0A9P1IXE9"/>
<evidence type="ECO:0000256" key="2">
    <source>
        <dbReference type="SAM" id="SignalP"/>
    </source>
</evidence>
<feature type="transmembrane region" description="Helical" evidence="1">
    <location>
        <begin position="618"/>
        <end position="643"/>
    </location>
</feature>
<sequence>MQLILFLFLIPYVVAFTWQDVFTTSDSILGLKNITDQCANDTSIWISSLEKIGKITSDCLKHKICNPLELLTLKNDLFAIQQLDAFAKFPVAGVLEGRVVYDGSYQECERVSGKKYETNYCYLVLRPGKNADCNSGLMGNISIIRTAVCMPKSCGKNDLATIFNQLTPLPLTACSAYCSSLDIEKDTPFWGFTIFMCVMVGIALLATLVDFVREKSFGISSQKEKILPLKILLAFSFWTNAGQLLAVKEQKPGYIKSLDCIRAISMSWVVAGHGLTYIMFSENLLPVTTLPKKFWNHLITNAVFSVDTFFLLSGIVLSYMFFKERPKGRVMRSPVTWIMYYIHRYLRLTPPMMIFIGFFTVYAPYIQGPFAASTENEMLTQTEVCKTMWWQNLLYINNFNSQSSCYAITWYLAVDTQLYIIAPILIIALYFSFTAGALLTLAGCIGSIITVYILYGIYDLPATFFGNGDVLDFNNLMYDKPWIRCTPYLIGILVGYLIAVYGKRKIRLNWVASVTLWIVAVIIAAACLFSTFQNDKGVKWSVFERATYYNLSRIGWSLAVSWVIVANHMGWGGPIDNFMSHPIWQPFGRLSYCAYLVHWMVLYYFLNLSDQPIHYYSIILMISHIAIPATILSYIAAFFWSCLFEVPVLKLEKLLFSGLMNGETKKVEPIENGISEKEIEKTRI</sequence>
<dbReference type="SMART" id="SM00703">
    <property type="entry name" value="NRF"/>
    <property type="match status" value="1"/>
</dbReference>
<dbReference type="EMBL" id="CANHGI010000005">
    <property type="protein sequence ID" value="CAI5452809.1"/>
    <property type="molecule type" value="Genomic_DNA"/>
</dbReference>
<keyword evidence="1" id="KW-1133">Transmembrane helix</keyword>
<feature type="transmembrane region" description="Helical" evidence="1">
    <location>
        <begin position="587"/>
        <end position="606"/>
    </location>
</feature>
<evidence type="ECO:0000313" key="5">
    <source>
        <dbReference type="Proteomes" id="UP001152747"/>
    </source>
</evidence>
<dbReference type="PANTHER" id="PTHR11161">
    <property type="entry name" value="O-ACYLTRANSFERASE"/>
    <property type="match status" value="1"/>
</dbReference>
<feature type="transmembrane region" description="Helical" evidence="1">
    <location>
        <begin position="481"/>
        <end position="502"/>
    </location>
</feature>
<keyword evidence="1" id="KW-0812">Transmembrane</keyword>
<feature type="domain" description="Nose resistant-to-fluoxetine protein N-terminal" evidence="3">
    <location>
        <begin position="56"/>
        <end position="180"/>
    </location>
</feature>